<comment type="caution">
    <text evidence="8">The sequence shown here is derived from an EMBL/GenBank/DDBJ whole genome shotgun (WGS) entry which is preliminary data.</text>
</comment>
<keyword evidence="5 7" id="KW-1133">Transmembrane helix</keyword>
<evidence type="ECO:0000256" key="7">
    <source>
        <dbReference type="SAM" id="Phobius"/>
    </source>
</evidence>
<feature type="transmembrane region" description="Helical" evidence="7">
    <location>
        <begin position="101"/>
        <end position="127"/>
    </location>
</feature>
<accession>A0ABV4H4Z3</accession>
<feature type="transmembrane region" description="Helical" evidence="7">
    <location>
        <begin position="347"/>
        <end position="367"/>
    </location>
</feature>
<keyword evidence="9" id="KW-1185">Reference proteome</keyword>
<feature type="transmembrane region" description="Helical" evidence="7">
    <location>
        <begin position="171"/>
        <end position="192"/>
    </location>
</feature>
<evidence type="ECO:0000313" key="9">
    <source>
        <dbReference type="Proteomes" id="UP001565927"/>
    </source>
</evidence>
<feature type="transmembrane region" description="Helical" evidence="7">
    <location>
        <begin position="68"/>
        <end position="89"/>
    </location>
</feature>
<feature type="transmembrane region" description="Helical" evidence="7">
    <location>
        <begin position="379"/>
        <end position="397"/>
    </location>
</feature>
<dbReference type="Proteomes" id="UP001565927">
    <property type="component" value="Unassembled WGS sequence"/>
</dbReference>
<dbReference type="PANTHER" id="PTHR30250:SF10">
    <property type="entry name" value="LIPOPOLYSACCHARIDE BIOSYNTHESIS PROTEIN WZXC"/>
    <property type="match status" value="1"/>
</dbReference>
<name>A0ABV4H4Z3_9ACTN</name>
<dbReference type="RefSeq" id="WP_370442866.1">
    <property type="nucleotide sequence ID" value="NZ_JBGFTU010000025.1"/>
</dbReference>
<dbReference type="PANTHER" id="PTHR30250">
    <property type="entry name" value="PST FAMILY PREDICTED COLANIC ACID TRANSPORTER"/>
    <property type="match status" value="1"/>
</dbReference>
<dbReference type="InterPro" id="IPR050833">
    <property type="entry name" value="Poly_Biosynth_Transport"/>
</dbReference>
<evidence type="ECO:0000256" key="4">
    <source>
        <dbReference type="ARBA" id="ARBA00022692"/>
    </source>
</evidence>
<feature type="transmembrane region" description="Helical" evidence="7">
    <location>
        <begin position="305"/>
        <end position="327"/>
    </location>
</feature>
<reference evidence="8 9" key="1">
    <citation type="submission" date="2024-07" db="EMBL/GenBank/DDBJ databases">
        <authorList>
            <person name="Thanompreechachai J."/>
            <person name="Duangmal K."/>
        </authorList>
    </citation>
    <scope>NUCLEOTIDE SEQUENCE [LARGE SCALE GENOMIC DNA]</scope>
    <source>
        <strain evidence="8 9">LSe6-4</strain>
    </source>
</reference>
<evidence type="ECO:0000256" key="5">
    <source>
        <dbReference type="ARBA" id="ARBA00022989"/>
    </source>
</evidence>
<feature type="transmembrane region" description="Helical" evidence="7">
    <location>
        <begin position="198"/>
        <end position="215"/>
    </location>
</feature>
<evidence type="ECO:0000256" key="3">
    <source>
        <dbReference type="ARBA" id="ARBA00022475"/>
    </source>
</evidence>
<feature type="transmembrane region" description="Helical" evidence="7">
    <location>
        <begin position="440"/>
        <end position="457"/>
    </location>
</feature>
<keyword evidence="3" id="KW-1003">Cell membrane</keyword>
<proteinExistence type="inferred from homology"/>
<evidence type="ECO:0000256" key="1">
    <source>
        <dbReference type="ARBA" id="ARBA00004651"/>
    </source>
</evidence>
<sequence>MGTTVKASRAERNDLALERGSVERVGGHSARGVAWTLAGQWGLQVFRTASIVVLARLLTPDDYGLMSMAWVITGFIATVGSLGLSEAMVQRDRVTHAQASTLFWLNLALGVVLTLLVAAAAPVVAWFYGRPELVGITLALSVTFFLGSLTVQHQALLLRGLNFRTLAIRNFVGGLAEIAVSIVAALLGAGYWSLVAGQLARALLTIVILWGSVDWRPSRPRRGAGVRSLVSFGGGISTFRILDYASKNADNLVIGKFLGGDALGLYSRGYGLLMAPLQQIHGPVANVVRPTMAALFKEPDRYRRYYLGALSGLCFLVAPVVVVLAVLADQVVLVLLGPQWLASAEVFRWLSVAGLLQVVGFTNGWLYATSGRSWAWARWALISRPVLIASFFVGLPWGIDGVAIAYAVSQLILTPIGIARAGKGTPVSLRDVLRTSVRPAVVAAVCGGVAASTGMLVPDASGLVQLVVRGGAAGLAGVLLVVLWPRARREVLGLYHSVRHR</sequence>
<keyword evidence="4 7" id="KW-0812">Transmembrane</keyword>
<feature type="transmembrane region" description="Helical" evidence="7">
    <location>
        <begin position="133"/>
        <end position="151"/>
    </location>
</feature>
<evidence type="ECO:0000256" key="2">
    <source>
        <dbReference type="ARBA" id="ARBA00007430"/>
    </source>
</evidence>
<comment type="similarity">
    <text evidence="2">Belongs to the polysaccharide synthase family.</text>
</comment>
<keyword evidence="6 7" id="KW-0472">Membrane</keyword>
<evidence type="ECO:0000256" key="6">
    <source>
        <dbReference type="ARBA" id="ARBA00023136"/>
    </source>
</evidence>
<gene>
    <name evidence="8" type="ORF">AB2L27_17980</name>
</gene>
<comment type="subcellular location">
    <subcellularLocation>
        <location evidence="1">Cell membrane</location>
        <topology evidence="1">Multi-pass membrane protein</topology>
    </subcellularLocation>
</comment>
<dbReference type="CDD" id="cd13127">
    <property type="entry name" value="MATE_tuaB_like"/>
    <property type="match status" value="1"/>
</dbReference>
<dbReference type="EMBL" id="JBGFTU010000025">
    <property type="protein sequence ID" value="MEZ0166650.1"/>
    <property type="molecule type" value="Genomic_DNA"/>
</dbReference>
<protein>
    <submittedName>
        <fullName evidence="8">Lipopolysaccharide biosynthesis protein</fullName>
    </submittedName>
</protein>
<feature type="transmembrane region" description="Helical" evidence="7">
    <location>
        <begin position="463"/>
        <end position="484"/>
    </location>
</feature>
<feature type="transmembrane region" description="Helical" evidence="7">
    <location>
        <begin position="403"/>
        <end position="419"/>
    </location>
</feature>
<evidence type="ECO:0000313" key="8">
    <source>
        <dbReference type="EMBL" id="MEZ0166650.1"/>
    </source>
</evidence>
<organism evidence="8 9">
    <name type="scientific">Kineococcus halophytocola</name>
    <dbReference type="NCBI Taxonomy" id="3234027"/>
    <lineage>
        <taxon>Bacteria</taxon>
        <taxon>Bacillati</taxon>
        <taxon>Actinomycetota</taxon>
        <taxon>Actinomycetes</taxon>
        <taxon>Kineosporiales</taxon>
        <taxon>Kineosporiaceae</taxon>
        <taxon>Kineococcus</taxon>
    </lineage>
</organism>
<dbReference type="Pfam" id="PF13440">
    <property type="entry name" value="Polysacc_synt_3"/>
    <property type="match status" value="1"/>
</dbReference>